<dbReference type="InterPro" id="IPR050855">
    <property type="entry name" value="NDM-1-like"/>
</dbReference>
<keyword evidence="2" id="KW-1185">Reference proteome</keyword>
<dbReference type="SMART" id="SM00849">
    <property type="entry name" value="Lactamase_B"/>
    <property type="match status" value="1"/>
</dbReference>
<proteinExistence type="predicted"/>
<dbReference type="PANTHER" id="PTHR42951:SF14">
    <property type="entry name" value="METALLO-BETA-LACTAMASE SUPERFAMILY PROTEIN"/>
    <property type="match status" value="1"/>
</dbReference>
<name>A0A1X1TI06_9MYCO</name>
<organism evidence="1 2">
    <name type="scientific">Mycobacterium conspicuum</name>
    <dbReference type="NCBI Taxonomy" id="44010"/>
    <lineage>
        <taxon>Bacteria</taxon>
        <taxon>Bacillati</taxon>
        <taxon>Actinomycetota</taxon>
        <taxon>Actinomycetes</taxon>
        <taxon>Mycobacteriales</taxon>
        <taxon>Mycobacteriaceae</taxon>
        <taxon>Mycobacterium</taxon>
    </lineage>
</organism>
<dbReference type="Gene3D" id="3.60.15.10">
    <property type="entry name" value="Ribonuclease Z/Hydroxyacylglutathione hydrolase-like"/>
    <property type="match status" value="1"/>
</dbReference>
<evidence type="ECO:0000313" key="1">
    <source>
        <dbReference type="EMBL" id="BBZ40992.1"/>
    </source>
</evidence>
<gene>
    <name evidence="1" type="ORF">MCNS_40550</name>
</gene>
<dbReference type="Proteomes" id="UP000467385">
    <property type="component" value="Chromosome"/>
</dbReference>
<dbReference type="RefSeq" id="WP_085232099.1">
    <property type="nucleotide sequence ID" value="NZ_AP022613.1"/>
</dbReference>
<sequence>MSLVIDHMPDLGITRVSRWIFNCYVLHGDGGSVVVDAGLPHVARDLAAVFERLGGAPRAVVATHGHSDHVAGAVELAARHGAPIWLPLTTLSYLDGAKPRTPTLAAAARIWPTYFDQPLDRVGLAGFVGGAWVAGYGTPAGMRWRGTAPEGGLADGEPLPGAPEWTVLTASGHTDDSIALWNPLTRTLLSGDAVLTTRGKVWHTPEIVDAATAAATRRRLEELPVAHLLPGHGRPVHTDDTVWPEQRSN</sequence>
<reference evidence="1 2" key="1">
    <citation type="journal article" date="2019" name="Emerg. Microbes Infect.">
        <title>Comprehensive subspecies identification of 175 nontuberculous mycobacteria species based on 7547 genomic profiles.</title>
        <authorList>
            <person name="Matsumoto Y."/>
            <person name="Kinjo T."/>
            <person name="Motooka D."/>
            <person name="Nabeya D."/>
            <person name="Jung N."/>
            <person name="Uechi K."/>
            <person name="Horii T."/>
            <person name="Iida T."/>
            <person name="Fujita J."/>
            <person name="Nakamura S."/>
        </authorList>
    </citation>
    <scope>NUCLEOTIDE SEQUENCE [LARGE SCALE GENOMIC DNA]</scope>
    <source>
        <strain evidence="1 2">JCM 14738</strain>
    </source>
</reference>
<dbReference type="SUPFAM" id="SSF56281">
    <property type="entry name" value="Metallo-hydrolase/oxidoreductase"/>
    <property type="match status" value="1"/>
</dbReference>
<dbReference type="InterPro" id="IPR036866">
    <property type="entry name" value="RibonucZ/Hydroxyglut_hydro"/>
</dbReference>
<dbReference type="OrthoDB" id="2971563at2"/>
<accession>A0A1X1TI06</accession>
<dbReference type="AlphaFoldDB" id="A0A1X1TI06"/>
<dbReference type="Pfam" id="PF00753">
    <property type="entry name" value="Lactamase_B"/>
    <property type="match status" value="1"/>
</dbReference>
<dbReference type="STRING" id="44010.AWC00_07845"/>
<dbReference type="EMBL" id="AP022613">
    <property type="protein sequence ID" value="BBZ40992.1"/>
    <property type="molecule type" value="Genomic_DNA"/>
</dbReference>
<protein>
    <submittedName>
        <fullName evidence="1">Uncharacterized protein</fullName>
    </submittedName>
</protein>
<dbReference type="PANTHER" id="PTHR42951">
    <property type="entry name" value="METALLO-BETA-LACTAMASE DOMAIN-CONTAINING"/>
    <property type="match status" value="1"/>
</dbReference>
<dbReference type="InterPro" id="IPR001279">
    <property type="entry name" value="Metallo-B-lactamas"/>
</dbReference>
<evidence type="ECO:0000313" key="2">
    <source>
        <dbReference type="Proteomes" id="UP000467385"/>
    </source>
</evidence>